<protein>
    <submittedName>
        <fullName evidence="3">Ribosomal protein S18 acetylase RimI-like enzyme</fullName>
    </submittedName>
</protein>
<dbReference type="PANTHER" id="PTHR13947:SF37">
    <property type="entry name" value="LD18367P"/>
    <property type="match status" value="1"/>
</dbReference>
<dbReference type="CDD" id="cd04301">
    <property type="entry name" value="NAT_SF"/>
    <property type="match status" value="1"/>
</dbReference>
<dbReference type="AlphaFoldDB" id="A0A3L9YD74"/>
<keyword evidence="4" id="KW-1185">Reference proteome</keyword>
<dbReference type="GO" id="GO:0008080">
    <property type="term" value="F:N-acetyltransferase activity"/>
    <property type="evidence" value="ECO:0007669"/>
    <property type="project" value="InterPro"/>
</dbReference>
<dbReference type="PROSITE" id="PS51186">
    <property type="entry name" value="GNAT"/>
    <property type="match status" value="1"/>
</dbReference>
<dbReference type="Pfam" id="PF00583">
    <property type="entry name" value="Acetyltransf_1"/>
    <property type="match status" value="1"/>
</dbReference>
<feature type="domain" description="N-acetyltransferase" evidence="2">
    <location>
        <begin position="3"/>
        <end position="154"/>
    </location>
</feature>
<dbReference type="Gene3D" id="3.40.630.30">
    <property type="match status" value="1"/>
</dbReference>
<proteinExistence type="predicted"/>
<keyword evidence="3" id="KW-0689">Ribosomal protein</keyword>
<evidence type="ECO:0000313" key="4">
    <source>
        <dbReference type="Proteomes" id="UP000271339"/>
    </source>
</evidence>
<sequence length="157" mass="18651">MSFEIIPFDPKYKSAFYDLNIEWLETFFYVEDYDREVLSNPERYIIEPGGHIFFAIENEIVLGTVALIKAHDGVFELTKMAVLPNQRGKKIGQKLMEHCIKYAKKNKFDRLFLYSNTKLENAIYIYRKYGFREIPVEKDSPYKRSNIKMVLQFLKVV</sequence>
<dbReference type="OrthoDB" id="1431064at2"/>
<gene>
    <name evidence="3" type="ORF">BXY75_2047</name>
</gene>
<dbReference type="SUPFAM" id="SSF55729">
    <property type="entry name" value="Acyl-CoA N-acyltransferases (Nat)"/>
    <property type="match status" value="1"/>
</dbReference>
<dbReference type="InterPro" id="IPR050769">
    <property type="entry name" value="NAT_camello-type"/>
</dbReference>
<dbReference type="GO" id="GO:0005840">
    <property type="term" value="C:ribosome"/>
    <property type="evidence" value="ECO:0007669"/>
    <property type="project" value="UniProtKB-KW"/>
</dbReference>
<name>A0A3L9YD74_9FLAO</name>
<keyword evidence="1" id="KW-0808">Transferase</keyword>
<evidence type="ECO:0000256" key="1">
    <source>
        <dbReference type="ARBA" id="ARBA00022679"/>
    </source>
</evidence>
<dbReference type="EMBL" id="REFC01000013">
    <property type="protein sequence ID" value="RMA58673.1"/>
    <property type="molecule type" value="Genomic_DNA"/>
</dbReference>
<dbReference type="InterPro" id="IPR016181">
    <property type="entry name" value="Acyl_CoA_acyltransferase"/>
</dbReference>
<dbReference type="PANTHER" id="PTHR13947">
    <property type="entry name" value="GNAT FAMILY N-ACETYLTRANSFERASE"/>
    <property type="match status" value="1"/>
</dbReference>
<dbReference type="RefSeq" id="WP_121907620.1">
    <property type="nucleotide sequence ID" value="NZ_REFC01000013.1"/>
</dbReference>
<comment type="caution">
    <text evidence="3">The sequence shown here is derived from an EMBL/GenBank/DDBJ whole genome shotgun (WGS) entry which is preliminary data.</text>
</comment>
<keyword evidence="3" id="KW-0687">Ribonucleoprotein</keyword>
<organism evidence="3 4">
    <name type="scientific">Ulvibacter antarcticus</name>
    <dbReference type="NCBI Taxonomy" id="442714"/>
    <lineage>
        <taxon>Bacteria</taxon>
        <taxon>Pseudomonadati</taxon>
        <taxon>Bacteroidota</taxon>
        <taxon>Flavobacteriia</taxon>
        <taxon>Flavobacteriales</taxon>
        <taxon>Flavobacteriaceae</taxon>
        <taxon>Ulvibacter</taxon>
    </lineage>
</organism>
<evidence type="ECO:0000313" key="3">
    <source>
        <dbReference type="EMBL" id="RMA58673.1"/>
    </source>
</evidence>
<dbReference type="InterPro" id="IPR000182">
    <property type="entry name" value="GNAT_dom"/>
</dbReference>
<accession>A0A3L9YD74</accession>
<evidence type="ECO:0000259" key="2">
    <source>
        <dbReference type="PROSITE" id="PS51186"/>
    </source>
</evidence>
<dbReference type="Proteomes" id="UP000271339">
    <property type="component" value="Unassembled WGS sequence"/>
</dbReference>
<reference evidence="3 4" key="1">
    <citation type="submission" date="2018-10" db="EMBL/GenBank/DDBJ databases">
        <title>Genomic Encyclopedia of Archaeal and Bacterial Type Strains, Phase II (KMG-II): from individual species to whole genera.</title>
        <authorList>
            <person name="Goeker M."/>
        </authorList>
    </citation>
    <scope>NUCLEOTIDE SEQUENCE [LARGE SCALE GENOMIC DNA]</scope>
    <source>
        <strain evidence="3 4">DSM 23424</strain>
    </source>
</reference>